<feature type="binding site" evidence="3">
    <location>
        <begin position="353"/>
        <end position="360"/>
    </location>
    <ligand>
        <name>ATP</name>
        <dbReference type="ChEBI" id="CHEBI:30616"/>
    </ligand>
</feature>
<protein>
    <submittedName>
        <fullName evidence="5">ATP-binding protein</fullName>
    </submittedName>
</protein>
<dbReference type="SMART" id="SM00382">
    <property type="entry name" value="AAA"/>
    <property type="match status" value="1"/>
</dbReference>
<proteinExistence type="predicted"/>
<reference evidence="5 6" key="1">
    <citation type="submission" date="2021-07" db="EMBL/GenBank/DDBJ databases">
        <title>Novel Helicobacter sp. Isolated from a cat.</title>
        <authorList>
            <person name="Rimbara E."/>
            <person name="Suzuki M."/>
        </authorList>
    </citation>
    <scope>NUCLEOTIDE SEQUENCE [LARGE SCALE GENOMIC DNA]</scope>
    <source>
        <strain evidence="6">NHP19-012</strain>
        <plasmid evidence="5 6">pNHP190012_1</plasmid>
    </source>
</reference>
<dbReference type="InterPro" id="IPR002543">
    <property type="entry name" value="FtsK_dom"/>
</dbReference>
<dbReference type="SUPFAM" id="SSF52540">
    <property type="entry name" value="P-loop containing nucleoside triphosphate hydrolases"/>
    <property type="match status" value="1"/>
</dbReference>
<geneLocation type="plasmid" evidence="5 6">
    <name>pNHP190012_1</name>
</geneLocation>
<dbReference type="Proteomes" id="UP000826146">
    <property type="component" value="Plasmid pNHP190012_1"/>
</dbReference>
<dbReference type="PANTHER" id="PTHR22683">
    <property type="entry name" value="SPORULATION PROTEIN RELATED"/>
    <property type="match status" value="1"/>
</dbReference>
<evidence type="ECO:0000259" key="4">
    <source>
        <dbReference type="PROSITE" id="PS50901"/>
    </source>
</evidence>
<evidence type="ECO:0000256" key="2">
    <source>
        <dbReference type="ARBA" id="ARBA00022840"/>
    </source>
</evidence>
<name>A0ABM7SJ66_9HELI</name>
<keyword evidence="2 3" id="KW-0067">ATP-binding</keyword>
<dbReference type="InterPro" id="IPR050206">
    <property type="entry name" value="FtsK/SpoIIIE/SftA"/>
</dbReference>
<keyword evidence="5" id="KW-0614">Plasmid</keyword>
<keyword evidence="1 3" id="KW-0547">Nucleotide-binding</keyword>
<dbReference type="Gene3D" id="3.40.50.300">
    <property type="entry name" value="P-loop containing nucleotide triphosphate hydrolases"/>
    <property type="match status" value="1"/>
</dbReference>
<dbReference type="PANTHER" id="PTHR22683:SF41">
    <property type="entry name" value="DNA TRANSLOCASE FTSK"/>
    <property type="match status" value="1"/>
</dbReference>
<dbReference type="RefSeq" id="WP_221272642.1">
    <property type="nucleotide sequence ID" value="NZ_AP024820.1"/>
</dbReference>
<dbReference type="GO" id="GO:0005524">
    <property type="term" value="F:ATP binding"/>
    <property type="evidence" value="ECO:0007669"/>
    <property type="project" value="UniProtKB-KW"/>
</dbReference>
<organism evidence="5 6">
    <name type="scientific">Helicobacter gastrofelis</name>
    <dbReference type="NCBI Taxonomy" id="2849642"/>
    <lineage>
        <taxon>Bacteria</taxon>
        <taxon>Pseudomonadati</taxon>
        <taxon>Campylobacterota</taxon>
        <taxon>Epsilonproteobacteria</taxon>
        <taxon>Campylobacterales</taxon>
        <taxon>Helicobacteraceae</taxon>
        <taxon>Helicobacter</taxon>
    </lineage>
</organism>
<accession>A0ABM7SJ66</accession>
<dbReference type="InterPro" id="IPR003593">
    <property type="entry name" value="AAA+_ATPase"/>
</dbReference>
<gene>
    <name evidence="5" type="ORF">NHP190012_16570</name>
</gene>
<dbReference type="InterPro" id="IPR027417">
    <property type="entry name" value="P-loop_NTPase"/>
</dbReference>
<dbReference type="PROSITE" id="PS50901">
    <property type="entry name" value="FTSK"/>
    <property type="match status" value="1"/>
</dbReference>
<dbReference type="EMBL" id="AP024820">
    <property type="protein sequence ID" value="BCZ20015.1"/>
    <property type="molecule type" value="Genomic_DNA"/>
</dbReference>
<evidence type="ECO:0000313" key="6">
    <source>
        <dbReference type="Proteomes" id="UP000826146"/>
    </source>
</evidence>
<evidence type="ECO:0000256" key="3">
    <source>
        <dbReference type="PROSITE-ProRule" id="PRU00289"/>
    </source>
</evidence>
<evidence type="ECO:0000256" key="1">
    <source>
        <dbReference type="ARBA" id="ARBA00022741"/>
    </source>
</evidence>
<dbReference type="CDD" id="cd01127">
    <property type="entry name" value="TrwB_TraG_TraD_VirD4"/>
    <property type="match status" value="1"/>
</dbReference>
<feature type="domain" description="FtsK" evidence="4">
    <location>
        <begin position="333"/>
        <end position="530"/>
    </location>
</feature>
<keyword evidence="6" id="KW-1185">Reference proteome</keyword>
<evidence type="ECO:0000313" key="5">
    <source>
        <dbReference type="EMBL" id="BCZ20015.1"/>
    </source>
</evidence>
<dbReference type="Pfam" id="PF01580">
    <property type="entry name" value="FtsK_SpoIIIE"/>
    <property type="match status" value="1"/>
</dbReference>
<sequence>MDHSLKNLDNILKSVYFEDAPASLIQESLDNMQAQIKQVRAIQPQLGGELHVNHSKEYPDFLALGLYEVRDGHTPESFEPFYAPKTHTFPPPALFGDSPNTPRFMRETLMRLISTIPLTHLEVVLVDALSLGGIFALARRLLKKDNDFIYKQKILTEGDEIKEALKSLYSYLKVNLQEKLANYKDFMHFNRNNPDILEVRALFLSGVDALDGESLHYLQKIVRFGPSNGVLSFIHSESEGEASTGLKALMGYLENYGQDFEAVADLEHVDLNVVHDFSVSQEHLNAFAHEVEQYYSERKQVKRELDVLQRPKEFWSKQSTFIVSVPIGWDKDHREVLFEIGGDHTGHHTLVCGKTGSGKSNFLNVLIQNLAFYYSPDELRLFLLDYKEGVEFNAYANPPLEHAELVSVQASVSFGIEFLESLNNEMIARSEKFKECGVKDFKGYRHDAKQSMPRIVVVIDEFQVLFAEVVSKENEHLTKLLQALLKKGRSYGIHLIFSTQTMRGTTIPQAMKTQIDNRMALAMDAEDSMTVLGNEAAGDLTLKERKGIYSNVGEKKTPAMMTYTTIPYAANEKLPTFIQETIKAAQERGTKPVEHELYNGELPVAMPTSLQVQGAALQLGVGAGYKGKDFILHFEDAPQSHLLMVSNDLATQIAWLQIIGKNLQVTGKQLYYYNASKQIASHASVLQPFGIVVTHTNAQLFAENLAPGSFILIDSLDEATDLHRSKGGSLGMWQTFLEKAMDNEQHFIVFASSLKNVMGNHELKPMLEHFRYRIIFKSNKENLEKAIYPGEIRAELSPVNARFIDKTTDQWRDFRPYSLGQNV</sequence>